<feature type="transmembrane region" description="Helical" evidence="4">
    <location>
        <begin position="288"/>
        <end position="309"/>
    </location>
</feature>
<evidence type="ECO:0000256" key="4">
    <source>
        <dbReference type="SAM" id="Phobius"/>
    </source>
</evidence>
<evidence type="ECO:0000256" key="3">
    <source>
        <dbReference type="ARBA" id="ARBA00022679"/>
    </source>
</evidence>
<keyword evidence="3" id="KW-0808">Transferase</keyword>
<evidence type="ECO:0000259" key="5">
    <source>
        <dbReference type="Pfam" id="PF00535"/>
    </source>
</evidence>
<name>A0ABU0G6K3_9HYPH</name>
<evidence type="ECO:0000256" key="2">
    <source>
        <dbReference type="ARBA" id="ARBA00022676"/>
    </source>
</evidence>
<evidence type="ECO:0000313" key="7">
    <source>
        <dbReference type="Proteomes" id="UP001238496"/>
    </source>
</evidence>
<keyword evidence="4" id="KW-1133">Transmembrane helix</keyword>
<keyword evidence="7" id="KW-1185">Reference proteome</keyword>
<feature type="domain" description="Glycosyltransferase 2-like" evidence="5">
    <location>
        <begin position="47"/>
        <end position="210"/>
    </location>
</feature>
<dbReference type="EMBL" id="JAUSUW010000005">
    <property type="protein sequence ID" value="MDQ0420928.1"/>
    <property type="molecule type" value="Genomic_DNA"/>
</dbReference>
<dbReference type="Gene3D" id="3.90.550.10">
    <property type="entry name" value="Spore Coat Polysaccharide Biosynthesis Protein SpsA, Chain A"/>
    <property type="match status" value="1"/>
</dbReference>
<proteinExistence type="inferred from homology"/>
<dbReference type="PANTHER" id="PTHR43630:SF1">
    <property type="entry name" value="POLY-BETA-1,6-N-ACETYL-D-GLUCOSAMINE SYNTHASE"/>
    <property type="match status" value="1"/>
</dbReference>
<dbReference type="Proteomes" id="UP001238496">
    <property type="component" value="Unassembled WGS sequence"/>
</dbReference>
<dbReference type="Pfam" id="PF00535">
    <property type="entry name" value="Glycos_transf_2"/>
    <property type="match status" value="1"/>
</dbReference>
<keyword evidence="4" id="KW-0812">Transmembrane</keyword>
<feature type="transmembrane region" description="Helical" evidence="4">
    <location>
        <begin position="350"/>
        <end position="381"/>
    </location>
</feature>
<organism evidence="6 7">
    <name type="scientific">Peteryoungia aggregata LMG 23059</name>
    <dbReference type="NCBI Taxonomy" id="1368425"/>
    <lineage>
        <taxon>Bacteria</taxon>
        <taxon>Pseudomonadati</taxon>
        <taxon>Pseudomonadota</taxon>
        <taxon>Alphaproteobacteria</taxon>
        <taxon>Hyphomicrobiales</taxon>
        <taxon>Rhizobiaceae</taxon>
        <taxon>Peteryoungia</taxon>
    </lineage>
</organism>
<dbReference type="InterPro" id="IPR001173">
    <property type="entry name" value="Glyco_trans_2-like"/>
</dbReference>
<comment type="caution">
    <text evidence="6">The sequence shown here is derived from an EMBL/GenBank/DDBJ whole genome shotgun (WGS) entry which is preliminary data.</text>
</comment>
<dbReference type="RefSeq" id="WP_307372107.1">
    <property type="nucleotide sequence ID" value="NZ_JAUSUW010000005.1"/>
</dbReference>
<reference evidence="6 7" key="1">
    <citation type="submission" date="2023-07" db="EMBL/GenBank/DDBJ databases">
        <title>Genomic Encyclopedia of Type Strains, Phase IV (KMG-IV): sequencing the most valuable type-strain genomes for metagenomic binning, comparative biology and taxonomic classification.</title>
        <authorList>
            <person name="Goeker M."/>
        </authorList>
    </citation>
    <scope>NUCLEOTIDE SEQUENCE [LARGE SCALE GENOMIC DNA]</scope>
    <source>
        <strain evidence="6 7">DSM 1111</strain>
    </source>
</reference>
<accession>A0ABU0G6K3</accession>
<protein>
    <submittedName>
        <fullName evidence="6">Cellulose synthase/poly-beta-1,6-N-acetylglucosamine synthase-like glycosyltransferase</fullName>
    </submittedName>
</protein>
<dbReference type="PANTHER" id="PTHR43630">
    <property type="entry name" value="POLY-BETA-1,6-N-ACETYL-D-GLUCOSAMINE SYNTHASE"/>
    <property type="match status" value="1"/>
</dbReference>
<comment type="similarity">
    <text evidence="1">Belongs to the glycosyltransferase 2 family.</text>
</comment>
<evidence type="ECO:0000256" key="1">
    <source>
        <dbReference type="ARBA" id="ARBA00006739"/>
    </source>
</evidence>
<dbReference type="SUPFAM" id="SSF53448">
    <property type="entry name" value="Nucleotide-diphospho-sugar transferases"/>
    <property type="match status" value="1"/>
</dbReference>
<keyword evidence="4" id="KW-0472">Membrane</keyword>
<feature type="transmembrane region" description="Helical" evidence="4">
    <location>
        <begin position="316"/>
        <end position="338"/>
    </location>
</feature>
<keyword evidence="2" id="KW-0328">Glycosyltransferase</keyword>
<sequence length="395" mass="43345">MISLFIDVTLVLLWLKMTLATLLGIVFLCRIRFERDGEESDGSLDISAIVPAFNEEIHIADTLAALLALSPPLRQIIVVDDGSRDRTRQIAEEICASSSSAQVIAHPANSGKASALNTGLTAVSCEHVLMIDADTIVTSNALLAALADLRENAWHGASFRINVMPGSGLWRDVQAQEYRLGHNFDRAGQSILGAISVMPGAATLFVRQALVDGFSDRTCTEDADLTLNLNRAGYRLGLSHRASVVTVAPSSLRSLWRQRRRWTLGHLQCIFLYAPELGGSLRFACLTFPYFLVATLAPLFSVLTFAGLLAVGKSDYLGITISSCTFISIGLFIIQRIVAECTTPDRAYRFSIYVTILEILMLGMIQILAAIGAMWSFAVWITNRQKFTMRNVWLN</sequence>
<evidence type="ECO:0000313" key="6">
    <source>
        <dbReference type="EMBL" id="MDQ0420928.1"/>
    </source>
</evidence>
<dbReference type="InterPro" id="IPR029044">
    <property type="entry name" value="Nucleotide-diphossugar_trans"/>
</dbReference>
<dbReference type="CDD" id="cd06423">
    <property type="entry name" value="CESA_like"/>
    <property type="match status" value="1"/>
</dbReference>
<gene>
    <name evidence="6" type="ORF">J2045_001955</name>
</gene>